<protein>
    <submittedName>
        <fullName evidence="1">Uncharacterized protein</fullName>
    </submittedName>
</protein>
<comment type="caution">
    <text evidence="1">The sequence shown here is derived from an EMBL/GenBank/DDBJ whole genome shotgun (WGS) entry which is preliminary data.</text>
</comment>
<proteinExistence type="predicted"/>
<dbReference type="Proteomes" id="UP001607303">
    <property type="component" value="Unassembled WGS sequence"/>
</dbReference>
<dbReference type="EMBL" id="JAYRBN010000002">
    <property type="protein sequence ID" value="KAL2751620.1"/>
    <property type="molecule type" value="Genomic_DNA"/>
</dbReference>
<organism evidence="1 2">
    <name type="scientific">Vespula maculifrons</name>
    <name type="common">Eastern yellow jacket</name>
    <name type="synonym">Wasp</name>
    <dbReference type="NCBI Taxonomy" id="7453"/>
    <lineage>
        <taxon>Eukaryota</taxon>
        <taxon>Metazoa</taxon>
        <taxon>Ecdysozoa</taxon>
        <taxon>Arthropoda</taxon>
        <taxon>Hexapoda</taxon>
        <taxon>Insecta</taxon>
        <taxon>Pterygota</taxon>
        <taxon>Neoptera</taxon>
        <taxon>Endopterygota</taxon>
        <taxon>Hymenoptera</taxon>
        <taxon>Apocrita</taxon>
        <taxon>Aculeata</taxon>
        <taxon>Vespoidea</taxon>
        <taxon>Vespidae</taxon>
        <taxon>Vespinae</taxon>
        <taxon>Vespula</taxon>
    </lineage>
</organism>
<keyword evidence="2" id="KW-1185">Reference proteome</keyword>
<evidence type="ECO:0000313" key="1">
    <source>
        <dbReference type="EMBL" id="KAL2751620.1"/>
    </source>
</evidence>
<gene>
    <name evidence="1" type="ORF">V1477_000096</name>
</gene>
<dbReference type="AlphaFoldDB" id="A0ABD2D2L0"/>
<name>A0ABD2D2L0_VESMC</name>
<sequence>MPSRALYAHILFVRLGPIGAEIQQFIFHNLIFPKLRHLEEIQEVVIKLSLRTLCPYFSGSCWKTFVAPSTPIFCLPGSDQYEPRYSNLCKIKGKSLKILYLRNCATYRDVLEVVGKLSLRPLHAYFTLQDRTIRGRDKAIYVIF</sequence>
<evidence type="ECO:0000313" key="2">
    <source>
        <dbReference type="Proteomes" id="UP001607303"/>
    </source>
</evidence>
<accession>A0ABD2D2L0</accession>
<reference evidence="1 2" key="1">
    <citation type="journal article" date="2024" name="Ann. Entomol. Soc. Am.">
        <title>Genomic analyses of the southern and eastern yellowjacket wasps (Hymenoptera: Vespidae) reveal evolutionary signatures of social life.</title>
        <authorList>
            <person name="Catto M.A."/>
            <person name="Caine P.B."/>
            <person name="Orr S.E."/>
            <person name="Hunt B.G."/>
            <person name="Goodisman M.A.D."/>
        </authorList>
    </citation>
    <scope>NUCLEOTIDE SEQUENCE [LARGE SCALE GENOMIC DNA]</scope>
    <source>
        <strain evidence="1">232</strain>
        <tissue evidence="1">Head and thorax</tissue>
    </source>
</reference>